<comment type="caution">
    <text evidence="18">The sequence shown here is derived from an EMBL/GenBank/DDBJ whole genome shotgun (WGS) entry which is preliminary data.</text>
</comment>
<evidence type="ECO:0000259" key="17">
    <source>
        <dbReference type="PROSITE" id="PS51188"/>
    </source>
</evidence>
<dbReference type="Gene3D" id="2.60.260.20">
    <property type="entry name" value="Urease metallochaperone UreE, N-terminal domain"/>
    <property type="match status" value="2"/>
</dbReference>
<dbReference type="Pfam" id="PF00684">
    <property type="entry name" value="DnaJ_CXXCXGXG"/>
    <property type="match status" value="1"/>
</dbReference>
<dbReference type="AlphaFoldDB" id="A0A5R9PFJ3"/>
<keyword evidence="9 14" id="KW-0346">Stress response</keyword>
<dbReference type="FunFam" id="2.60.260.20:FF:000004">
    <property type="entry name" value="Molecular chaperone DnaJ"/>
    <property type="match status" value="1"/>
</dbReference>
<dbReference type="PROSITE" id="PS51188">
    <property type="entry name" value="ZF_CR"/>
    <property type="match status" value="1"/>
</dbReference>
<dbReference type="InterPro" id="IPR001623">
    <property type="entry name" value="DnaJ_domain"/>
</dbReference>
<dbReference type="GO" id="GO:0008270">
    <property type="term" value="F:zinc ion binding"/>
    <property type="evidence" value="ECO:0007669"/>
    <property type="project" value="UniProtKB-UniRule"/>
</dbReference>
<dbReference type="GO" id="GO:0005737">
    <property type="term" value="C:cytoplasm"/>
    <property type="evidence" value="ECO:0007669"/>
    <property type="project" value="UniProtKB-SubCell"/>
</dbReference>
<dbReference type="EMBL" id="SROY01000002">
    <property type="protein sequence ID" value="TLX22289.1"/>
    <property type="molecule type" value="Genomic_DNA"/>
</dbReference>
<feature type="binding site" evidence="14">
    <location>
        <position position="149"/>
    </location>
    <ligand>
        <name>Zn(2+)</name>
        <dbReference type="ChEBI" id="CHEBI:29105"/>
        <label>1</label>
    </ligand>
</feature>
<feature type="zinc finger region" description="CR-type" evidence="15">
    <location>
        <begin position="136"/>
        <end position="213"/>
    </location>
</feature>
<organism evidence="18 19">
    <name type="scientific">Thermomonas fusca</name>
    <dbReference type="NCBI Taxonomy" id="215690"/>
    <lineage>
        <taxon>Bacteria</taxon>
        <taxon>Pseudomonadati</taxon>
        <taxon>Pseudomonadota</taxon>
        <taxon>Gammaproteobacteria</taxon>
        <taxon>Lysobacterales</taxon>
        <taxon>Lysobacteraceae</taxon>
        <taxon>Thermomonas</taxon>
    </lineage>
</organism>
<dbReference type="CDD" id="cd10747">
    <property type="entry name" value="DnaJ_C"/>
    <property type="match status" value="1"/>
</dbReference>
<dbReference type="HAMAP" id="MF_01152">
    <property type="entry name" value="DnaJ"/>
    <property type="match status" value="1"/>
</dbReference>
<dbReference type="SUPFAM" id="SSF57938">
    <property type="entry name" value="DnaJ/Hsp40 cysteine-rich domain"/>
    <property type="match status" value="1"/>
</dbReference>
<evidence type="ECO:0000256" key="3">
    <source>
        <dbReference type="ARBA" id="ARBA00022490"/>
    </source>
</evidence>
<evidence type="ECO:0000259" key="16">
    <source>
        <dbReference type="PROSITE" id="PS50076"/>
    </source>
</evidence>
<comment type="domain">
    <text evidence="14">The J domain is necessary and sufficient to stimulate DnaK ATPase activity. Zinc center 1 plays an important role in the autonomous, DnaK-independent chaperone activity of DnaJ. Zinc center 2 is essential for interaction with DnaK and for DnaJ activity.</text>
</comment>
<dbReference type="RefSeq" id="WP_138348574.1">
    <property type="nucleotide sequence ID" value="NZ_SROY01000002.1"/>
</dbReference>
<dbReference type="Pfam" id="PF01556">
    <property type="entry name" value="DnaJ_C"/>
    <property type="match status" value="1"/>
</dbReference>
<dbReference type="PRINTS" id="PR00625">
    <property type="entry name" value="JDOMAIN"/>
</dbReference>
<keyword evidence="19" id="KW-1185">Reference proteome</keyword>
<evidence type="ECO:0000313" key="19">
    <source>
        <dbReference type="Proteomes" id="UP000308508"/>
    </source>
</evidence>
<evidence type="ECO:0000256" key="4">
    <source>
        <dbReference type="ARBA" id="ARBA00022705"/>
    </source>
</evidence>
<dbReference type="PROSITE" id="PS50076">
    <property type="entry name" value="DNAJ_2"/>
    <property type="match status" value="1"/>
</dbReference>
<feature type="binding site" evidence="14">
    <location>
        <position position="204"/>
    </location>
    <ligand>
        <name>Zn(2+)</name>
        <dbReference type="ChEBI" id="CHEBI:29105"/>
        <label>1</label>
    </ligand>
</feature>
<feature type="repeat" description="CXXCXGXG motif" evidence="14">
    <location>
        <begin position="201"/>
        <end position="208"/>
    </location>
</feature>
<reference evidence="18 19" key="1">
    <citation type="submission" date="2019-04" db="EMBL/GenBank/DDBJ databases">
        <authorList>
            <person name="Grouzdev D.S."/>
            <person name="Nazina T.N."/>
        </authorList>
    </citation>
    <scope>NUCLEOTIDE SEQUENCE [LARGE SCALE GENOMIC DNA]</scope>
    <source>
        <strain evidence="18 19">SHC 3-19</strain>
    </source>
</reference>
<dbReference type="GO" id="GO:0042026">
    <property type="term" value="P:protein refolding"/>
    <property type="evidence" value="ECO:0007669"/>
    <property type="project" value="TreeGrafter"/>
</dbReference>
<comment type="subunit">
    <text evidence="2 14">Homodimer.</text>
</comment>
<feature type="binding site" evidence="14">
    <location>
        <position position="168"/>
    </location>
    <ligand>
        <name>Zn(2+)</name>
        <dbReference type="ChEBI" id="CHEBI:29105"/>
        <label>2</label>
    </ligand>
</feature>
<evidence type="ECO:0000256" key="10">
    <source>
        <dbReference type="ARBA" id="ARBA00023186"/>
    </source>
</evidence>
<keyword evidence="5 14" id="KW-0479">Metal-binding</keyword>
<comment type="subcellular location">
    <subcellularLocation>
        <location evidence="1 14">Cytoplasm</location>
    </subcellularLocation>
</comment>
<feature type="repeat" description="CXXCXGXG motif" evidence="14">
    <location>
        <begin position="165"/>
        <end position="172"/>
    </location>
</feature>
<keyword evidence="6 14" id="KW-0677">Repeat</keyword>
<dbReference type="InterPro" id="IPR012724">
    <property type="entry name" value="DnaJ"/>
</dbReference>
<dbReference type="STRING" id="1123377.GCA_000423885_00298"/>
<keyword evidence="4 14" id="KW-0235">DNA replication</keyword>
<dbReference type="GO" id="GO:0005524">
    <property type="term" value="F:ATP binding"/>
    <property type="evidence" value="ECO:0007669"/>
    <property type="project" value="InterPro"/>
</dbReference>
<feature type="domain" description="CR-type" evidence="17">
    <location>
        <begin position="136"/>
        <end position="213"/>
    </location>
</feature>
<dbReference type="GO" id="GO:0051082">
    <property type="term" value="F:unfolded protein binding"/>
    <property type="evidence" value="ECO:0007669"/>
    <property type="project" value="UniProtKB-UniRule"/>
</dbReference>
<evidence type="ECO:0000313" key="18">
    <source>
        <dbReference type="EMBL" id="TLX22289.1"/>
    </source>
</evidence>
<evidence type="ECO:0000256" key="15">
    <source>
        <dbReference type="PROSITE-ProRule" id="PRU00546"/>
    </source>
</evidence>
<keyword evidence="7 14" id="KW-0863">Zinc-finger</keyword>
<sequence>MSKRDYYEVLGVARNASEEDLKKAYRRCAMKHHPDRNPGDKDAEAAFKECKEAYEVLSDGGKRRMYDQHGHAAFEHGMGGGNAGPGFGGFGGADMGDIFGDIFGNIFGGGARQQGPRRGADVGYVMELDLEEAVAGVEKTIHIPSMANCEPCKGSGSEDGKVETCGTCQGRGQVRMQRGPFMMQAPCPHCDGAGKTIANPCKHCNGNGRIEQEKNLSVKIPAGVDSGDRIRLAGEGEAGPAGTPPGDLYVEVRVRPHEIFERDGDDLHCEVPIRISQAALGDTVRVPTLGGELELRIPAETQSGKVFRLRDRGVKSVRSRQPGDLYCRVAVETPVNLTPEQRQLLEQFEATFVGDGARRHSPKSSTFLDGVKGFWDRMVS</sequence>
<dbReference type="FunFam" id="1.10.287.110:FF:000034">
    <property type="entry name" value="Chaperone protein DnaJ"/>
    <property type="match status" value="1"/>
</dbReference>
<evidence type="ECO:0000256" key="12">
    <source>
        <dbReference type="ARBA" id="ARBA00061004"/>
    </source>
</evidence>
<dbReference type="Proteomes" id="UP000308508">
    <property type="component" value="Unassembled WGS sequence"/>
</dbReference>
<evidence type="ECO:0000256" key="8">
    <source>
        <dbReference type="ARBA" id="ARBA00022833"/>
    </source>
</evidence>
<proteinExistence type="inferred from homology"/>
<comment type="similarity">
    <text evidence="12 14">Belongs to the DnaJ family.</text>
</comment>
<name>A0A5R9PFJ3_9GAMM</name>
<evidence type="ECO:0000256" key="14">
    <source>
        <dbReference type="HAMAP-Rule" id="MF_01152"/>
    </source>
</evidence>
<feature type="domain" description="J" evidence="16">
    <location>
        <begin position="5"/>
        <end position="70"/>
    </location>
</feature>
<evidence type="ECO:0000256" key="7">
    <source>
        <dbReference type="ARBA" id="ARBA00022771"/>
    </source>
</evidence>
<feature type="binding site" evidence="14">
    <location>
        <position position="165"/>
    </location>
    <ligand>
        <name>Zn(2+)</name>
        <dbReference type="ChEBI" id="CHEBI:29105"/>
        <label>2</label>
    </ligand>
</feature>
<feature type="binding site" evidence="14">
    <location>
        <position position="190"/>
    </location>
    <ligand>
        <name>Zn(2+)</name>
        <dbReference type="ChEBI" id="CHEBI:29105"/>
        <label>2</label>
    </ligand>
</feature>
<dbReference type="InterPro" id="IPR008971">
    <property type="entry name" value="HSP40/DnaJ_pept-bd"/>
</dbReference>
<feature type="repeat" description="CXXCXGXG motif" evidence="14">
    <location>
        <begin position="187"/>
        <end position="194"/>
    </location>
</feature>
<dbReference type="PANTHER" id="PTHR43096">
    <property type="entry name" value="DNAJ HOMOLOG 1, MITOCHONDRIAL-RELATED"/>
    <property type="match status" value="1"/>
</dbReference>
<gene>
    <name evidence="14 18" type="primary">dnaJ</name>
    <name evidence="18" type="ORF">E5S66_07200</name>
</gene>
<dbReference type="Gene3D" id="2.10.230.10">
    <property type="entry name" value="Heat shock protein DnaJ, cysteine-rich domain"/>
    <property type="match status" value="1"/>
</dbReference>
<comment type="function">
    <text evidence="11 14">Participates actively in the response to hyperosmotic and heat shock by preventing the aggregation of stress-denatured proteins and by disaggregating proteins, also in an autonomous, DnaK-independent fashion. Unfolded proteins bind initially to DnaJ; upon interaction with the DnaJ-bound protein, DnaK hydrolyzes its bound ATP, resulting in the formation of a stable complex. GrpE releases ADP from DnaK; ATP binding to DnaK triggers the release of the substrate protein, thus completing the reaction cycle. Several rounds of ATP-dependent interactions between DnaJ, DnaK and GrpE are required for fully efficient folding. Also involved, together with DnaK and GrpE, in the DNA replication of plasmids through activation of initiation proteins.</text>
</comment>
<dbReference type="CDD" id="cd06257">
    <property type="entry name" value="DnaJ"/>
    <property type="match status" value="1"/>
</dbReference>
<dbReference type="GO" id="GO:0006260">
    <property type="term" value="P:DNA replication"/>
    <property type="evidence" value="ECO:0007669"/>
    <property type="project" value="UniProtKB-KW"/>
</dbReference>
<dbReference type="InterPro" id="IPR036869">
    <property type="entry name" value="J_dom_sf"/>
</dbReference>
<dbReference type="GO" id="GO:0031072">
    <property type="term" value="F:heat shock protein binding"/>
    <property type="evidence" value="ECO:0007669"/>
    <property type="project" value="InterPro"/>
</dbReference>
<keyword evidence="3 14" id="KW-0963">Cytoplasm</keyword>
<keyword evidence="10 14" id="KW-0143">Chaperone</keyword>
<dbReference type="InterPro" id="IPR002939">
    <property type="entry name" value="DnaJ_C"/>
</dbReference>
<evidence type="ECO:0000256" key="2">
    <source>
        <dbReference type="ARBA" id="ARBA00011738"/>
    </source>
</evidence>
<evidence type="ECO:0000256" key="1">
    <source>
        <dbReference type="ARBA" id="ARBA00004496"/>
    </source>
</evidence>
<feature type="binding site" evidence="14">
    <location>
        <position position="187"/>
    </location>
    <ligand>
        <name>Zn(2+)</name>
        <dbReference type="ChEBI" id="CHEBI:29105"/>
        <label>2</label>
    </ligand>
</feature>
<feature type="binding site" evidence="14">
    <location>
        <position position="152"/>
    </location>
    <ligand>
        <name>Zn(2+)</name>
        <dbReference type="ChEBI" id="CHEBI:29105"/>
        <label>1</label>
    </ligand>
</feature>
<feature type="binding site" evidence="14">
    <location>
        <position position="201"/>
    </location>
    <ligand>
        <name>Zn(2+)</name>
        <dbReference type="ChEBI" id="CHEBI:29105"/>
        <label>1</label>
    </ligand>
</feature>
<protein>
    <recommendedName>
        <fullName evidence="13 14">Chaperone protein DnaJ</fullName>
    </recommendedName>
</protein>
<evidence type="ECO:0000256" key="9">
    <source>
        <dbReference type="ARBA" id="ARBA00023016"/>
    </source>
</evidence>
<dbReference type="InterPro" id="IPR001305">
    <property type="entry name" value="HSP_DnaJ_Cys-rich_dom"/>
</dbReference>
<dbReference type="NCBIfam" id="NF008035">
    <property type="entry name" value="PRK10767.1"/>
    <property type="match status" value="1"/>
</dbReference>
<dbReference type="SUPFAM" id="SSF49493">
    <property type="entry name" value="HSP40/DnaJ peptide-binding domain"/>
    <property type="match status" value="2"/>
</dbReference>
<feature type="repeat" description="CXXCXGXG motif" evidence="14">
    <location>
        <begin position="149"/>
        <end position="156"/>
    </location>
</feature>
<dbReference type="GO" id="GO:0009408">
    <property type="term" value="P:response to heat"/>
    <property type="evidence" value="ECO:0007669"/>
    <property type="project" value="InterPro"/>
</dbReference>
<evidence type="ECO:0000256" key="5">
    <source>
        <dbReference type="ARBA" id="ARBA00022723"/>
    </source>
</evidence>
<evidence type="ECO:0000256" key="13">
    <source>
        <dbReference type="ARBA" id="ARBA00067609"/>
    </source>
</evidence>
<dbReference type="FunFam" id="2.10.230.10:FF:000002">
    <property type="entry name" value="Molecular chaperone DnaJ"/>
    <property type="match status" value="1"/>
</dbReference>
<dbReference type="InterPro" id="IPR036410">
    <property type="entry name" value="HSP_DnaJ_Cys-rich_dom_sf"/>
</dbReference>
<dbReference type="SMART" id="SM00271">
    <property type="entry name" value="DnaJ"/>
    <property type="match status" value="1"/>
</dbReference>
<dbReference type="CDD" id="cd10719">
    <property type="entry name" value="DnaJ_zf"/>
    <property type="match status" value="1"/>
</dbReference>
<accession>A0A5R9PFJ3</accession>
<dbReference type="NCBIfam" id="TIGR02349">
    <property type="entry name" value="DnaJ_bact"/>
    <property type="match status" value="1"/>
</dbReference>
<dbReference type="SUPFAM" id="SSF46565">
    <property type="entry name" value="Chaperone J-domain"/>
    <property type="match status" value="1"/>
</dbReference>
<dbReference type="Pfam" id="PF00226">
    <property type="entry name" value="DnaJ"/>
    <property type="match status" value="1"/>
</dbReference>
<evidence type="ECO:0000256" key="11">
    <source>
        <dbReference type="ARBA" id="ARBA00053423"/>
    </source>
</evidence>
<dbReference type="PANTHER" id="PTHR43096:SF48">
    <property type="entry name" value="CHAPERONE PROTEIN DNAJ"/>
    <property type="match status" value="1"/>
</dbReference>
<dbReference type="Gene3D" id="1.10.287.110">
    <property type="entry name" value="DnaJ domain"/>
    <property type="match status" value="1"/>
</dbReference>
<evidence type="ECO:0000256" key="6">
    <source>
        <dbReference type="ARBA" id="ARBA00022737"/>
    </source>
</evidence>
<keyword evidence="8 14" id="KW-0862">Zinc</keyword>
<comment type="cofactor">
    <cofactor evidence="14">
        <name>Zn(2+)</name>
        <dbReference type="ChEBI" id="CHEBI:29105"/>
    </cofactor>
    <text evidence="14">Binds 2 Zn(2+) ions per monomer.</text>
</comment>